<feature type="domain" description="UspA" evidence="1">
    <location>
        <begin position="6"/>
        <end position="154"/>
    </location>
</feature>
<evidence type="ECO:0000313" key="2">
    <source>
        <dbReference type="EMBL" id="KAK7476035.1"/>
    </source>
</evidence>
<organism evidence="2 3">
    <name type="scientific">Batillaria attramentaria</name>
    <dbReference type="NCBI Taxonomy" id="370345"/>
    <lineage>
        <taxon>Eukaryota</taxon>
        <taxon>Metazoa</taxon>
        <taxon>Spiralia</taxon>
        <taxon>Lophotrochozoa</taxon>
        <taxon>Mollusca</taxon>
        <taxon>Gastropoda</taxon>
        <taxon>Caenogastropoda</taxon>
        <taxon>Sorbeoconcha</taxon>
        <taxon>Cerithioidea</taxon>
        <taxon>Batillariidae</taxon>
        <taxon>Batillaria</taxon>
    </lineage>
</organism>
<dbReference type="AlphaFoldDB" id="A0ABD0JMZ3"/>
<evidence type="ECO:0000259" key="1">
    <source>
        <dbReference type="Pfam" id="PF00582"/>
    </source>
</evidence>
<dbReference type="InterPro" id="IPR006015">
    <property type="entry name" value="Universal_stress_UspA"/>
</dbReference>
<reference evidence="2 3" key="1">
    <citation type="journal article" date="2023" name="Sci. Data">
        <title>Genome assembly of the Korean intertidal mud-creeper Batillaria attramentaria.</title>
        <authorList>
            <person name="Patra A.K."/>
            <person name="Ho P.T."/>
            <person name="Jun S."/>
            <person name="Lee S.J."/>
            <person name="Kim Y."/>
            <person name="Won Y.J."/>
        </authorList>
    </citation>
    <scope>NUCLEOTIDE SEQUENCE [LARGE SCALE GENOMIC DNA]</scope>
    <source>
        <strain evidence="2">Wonlab-2016</strain>
    </source>
</reference>
<dbReference type="CDD" id="cd23659">
    <property type="entry name" value="USP_At3g01520-like"/>
    <property type="match status" value="1"/>
</dbReference>
<dbReference type="PANTHER" id="PTHR46989:SF3">
    <property type="entry name" value="USPA DOMAIN-CONTAINING PROTEIN"/>
    <property type="match status" value="1"/>
</dbReference>
<gene>
    <name evidence="2" type="ORF">BaRGS_00032742</name>
</gene>
<dbReference type="PANTHER" id="PTHR46989">
    <property type="entry name" value="USP DOMAIN-CONTAINING PROTEIN"/>
    <property type="match status" value="1"/>
</dbReference>
<dbReference type="SUPFAM" id="SSF52402">
    <property type="entry name" value="Adenine nucleotide alpha hydrolases-like"/>
    <property type="match status" value="1"/>
</dbReference>
<proteinExistence type="predicted"/>
<keyword evidence="3" id="KW-1185">Reference proteome</keyword>
<dbReference type="InterPro" id="IPR006016">
    <property type="entry name" value="UspA"/>
</dbReference>
<dbReference type="Proteomes" id="UP001519460">
    <property type="component" value="Unassembled WGS sequence"/>
</dbReference>
<dbReference type="Gene3D" id="3.40.50.620">
    <property type="entry name" value="HUPs"/>
    <property type="match status" value="1"/>
</dbReference>
<name>A0ABD0JMZ3_9CAEN</name>
<dbReference type="InterPro" id="IPR014729">
    <property type="entry name" value="Rossmann-like_a/b/a_fold"/>
</dbReference>
<accession>A0ABD0JMZ3</accession>
<protein>
    <recommendedName>
        <fullName evidence="1">UspA domain-containing protein</fullName>
    </recommendedName>
</protein>
<comment type="caution">
    <text evidence="2">The sequence shown here is derived from an EMBL/GenBank/DDBJ whole genome shotgun (WGS) entry which is preliminary data.</text>
</comment>
<sequence>MAAGDQNVIIAYDGSEHSEYALEWYAQNMHKPGKHIILLHVPELNDMLHSTRWANSVYVFDREVLESMLKEEQKRIQKDLERFADKLKSLGLGGKVKSVAAAKPGEGIASEAKNTDAELVVVGSRGMGAVRRTLLGSVSDYLVHHCQCPVLVVKHPKHFHSHEHGQTKKD</sequence>
<dbReference type="EMBL" id="JACVVK020000387">
    <property type="protein sequence ID" value="KAK7476035.1"/>
    <property type="molecule type" value="Genomic_DNA"/>
</dbReference>
<evidence type="ECO:0000313" key="3">
    <source>
        <dbReference type="Proteomes" id="UP001519460"/>
    </source>
</evidence>
<dbReference type="PRINTS" id="PR01438">
    <property type="entry name" value="UNVRSLSTRESS"/>
</dbReference>
<dbReference type="Pfam" id="PF00582">
    <property type="entry name" value="Usp"/>
    <property type="match status" value="1"/>
</dbReference>